<dbReference type="AlphaFoldDB" id="A0A5K3ETD9"/>
<dbReference type="InterPro" id="IPR043129">
    <property type="entry name" value="ATPase_NBD"/>
</dbReference>
<keyword evidence="3" id="KW-0418">Kinase</keyword>
<accession>A0A5K3ETD9</accession>
<dbReference type="GO" id="GO:0005829">
    <property type="term" value="C:cytosol"/>
    <property type="evidence" value="ECO:0007669"/>
    <property type="project" value="TreeGrafter"/>
</dbReference>
<evidence type="ECO:0000313" key="4">
    <source>
        <dbReference type="WBParaSite" id="MCU_002957-RB"/>
    </source>
</evidence>
<dbReference type="CDD" id="cd07777">
    <property type="entry name" value="ASKHA_NBD_FGGY_SHK"/>
    <property type="match status" value="1"/>
</dbReference>
<dbReference type="Gene3D" id="3.30.420.40">
    <property type="match status" value="3"/>
</dbReference>
<evidence type="ECO:0000256" key="3">
    <source>
        <dbReference type="ARBA" id="ARBA00022777"/>
    </source>
</evidence>
<evidence type="ECO:0000256" key="1">
    <source>
        <dbReference type="ARBA" id="ARBA00009156"/>
    </source>
</evidence>
<dbReference type="GO" id="GO:0050277">
    <property type="term" value="F:sedoheptulokinase activity"/>
    <property type="evidence" value="ECO:0007669"/>
    <property type="project" value="TreeGrafter"/>
</dbReference>
<dbReference type="GO" id="GO:0006071">
    <property type="term" value="P:glycerol metabolic process"/>
    <property type="evidence" value="ECO:0007669"/>
    <property type="project" value="TreeGrafter"/>
</dbReference>
<proteinExistence type="inferred from homology"/>
<protein>
    <submittedName>
        <fullName evidence="4">FGGY_N domain-containing protein</fullName>
    </submittedName>
</protein>
<dbReference type="PANTHER" id="PTHR10196">
    <property type="entry name" value="SUGAR KINASE"/>
    <property type="match status" value="1"/>
</dbReference>
<name>A0A5K3ETD9_MESCO</name>
<dbReference type="WBParaSite" id="MCU_002957-RB">
    <property type="protein sequence ID" value="MCU_002957-RB"/>
    <property type="gene ID" value="MCU_002957"/>
</dbReference>
<organism evidence="4">
    <name type="scientific">Mesocestoides corti</name>
    <name type="common">Flatworm</name>
    <dbReference type="NCBI Taxonomy" id="53468"/>
    <lineage>
        <taxon>Eukaryota</taxon>
        <taxon>Metazoa</taxon>
        <taxon>Spiralia</taxon>
        <taxon>Lophotrochozoa</taxon>
        <taxon>Platyhelminthes</taxon>
        <taxon>Cestoda</taxon>
        <taxon>Eucestoda</taxon>
        <taxon>Cyclophyllidea</taxon>
        <taxon>Mesocestoididae</taxon>
        <taxon>Mesocestoides</taxon>
    </lineage>
</organism>
<comment type="similarity">
    <text evidence="1">Belongs to the FGGY kinase family.</text>
</comment>
<keyword evidence="2" id="KW-0808">Transferase</keyword>
<dbReference type="PANTHER" id="PTHR10196:SF67">
    <property type="entry name" value="SEDOHEPTULOKINASE"/>
    <property type="match status" value="1"/>
</dbReference>
<reference evidence="4" key="1">
    <citation type="submission" date="2019-11" db="UniProtKB">
        <authorList>
            <consortium name="WormBaseParasite"/>
        </authorList>
    </citation>
    <scope>IDENTIFICATION</scope>
</reference>
<evidence type="ECO:0000256" key="2">
    <source>
        <dbReference type="ARBA" id="ARBA00022679"/>
    </source>
</evidence>
<dbReference type="SUPFAM" id="SSF53067">
    <property type="entry name" value="Actin-like ATPase domain"/>
    <property type="match status" value="2"/>
</dbReference>
<sequence length="607" mass="65551">MASDVPLILGIDLGTSSLKVALITHDSETRIEASMSKEIASNSGHGLNNFSHLCMPNEHVQDVGKIFQCLHILLSSISPLLMARVTAISVTGQMHGVMGWLSENLAFSEKSKIEKKKLDVNLAGGGCGNLITWIDRRCTKEFIDSLPTSTRSEKPCSGFGCASILWQMKNQPGEFAATPLAPNEQRDLFEKAAILRKTSVGQPSQRLIGIASIDPVCGLKELAKPRSISQSLFPPLSRPVQHAPWTCVGTIADFLVAGLSSLQRPVMSPQMAMSWGYFDLELNTWDFPALNATGYSLSHLLPEVVPCGTVVGKLSFDWEGIPAGADVFVALGDLQCSVYPFLERHGKNTDVEGGVAACNLSTSAQIAFKIPSSLASNPSPTPSPFHTLSENSESVFERLLKSKRIAVWPFFKPDDRIVVAASLNGGNVVERFVKMLRVWCHQLGCPAIESTQIYSKLTQAACGQHEGNALPLSPTNTASGIRVDPRLFGERYCEVAEGGENGIGASVTNIHPRDIFNLPGVYAAICRGVVHNLVSMAPPELLEWANVKRIFCVGGALKRNPLMLQQLKDEYAPTGIACLSNEEAIEACIGAALFTALSHPPTQLKPR</sequence>